<dbReference type="RefSeq" id="WP_376839625.1">
    <property type="nucleotide sequence ID" value="NZ_JBHMAU010000044.1"/>
</dbReference>
<keyword evidence="1" id="KW-0812">Transmembrane</keyword>
<evidence type="ECO:0000313" key="2">
    <source>
        <dbReference type="EMBL" id="MFB9776016.1"/>
    </source>
</evidence>
<evidence type="ECO:0000256" key="1">
    <source>
        <dbReference type="SAM" id="Phobius"/>
    </source>
</evidence>
<evidence type="ECO:0000313" key="3">
    <source>
        <dbReference type="Proteomes" id="UP001589707"/>
    </source>
</evidence>
<feature type="transmembrane region" description="Helical" evidence="1">
    <location>
        <begin position="20"/>
        <end position="39"/>
    </location>
</feature>
<keyword evidence="1" id="KW-1133">Transmembrane helix</keyword>
<sequence>MFFGIILGANLFGESSFNPVPLILAIFLGWIPALLQLVYGRMMLEFIVASIKTAENTRKIAEDTRTLTNR</sequence>
<gene>
    <name evidence="2" type="ORF">ACFFN1_06320</name>
</gene>
<comment type="caution">
    <text evidence="2">The sequence shown here is derived from an EMBL/GenBank/DDBJ whole genome shotgun (WGS) entry which is preliminary data.</text>
</comment>
<dbReference type="Proteomes" id="UP001589707">
    <property type="component" value="Unassembled WGS sequence"/>
</dbReference>
<dbReference type="EMBL" id="JBHMAU010000044">
    <property type="protein sequence ID" value="MFB9776016.1"/>
    <property type="molecule type" value="Genomic_DNA"/>
</dbReference>
<dbReference type="Pfam" id="PF14110">
    <property type="entry name" value="DUF4282"/>
    <property type="match status" value="1"/>
</dbReference>
<protein>
    <submittedName>
        <fullName evidence="2">DUF4282 domain-containing protein</fullName>
    </submittedName>
</protein>
<proteinExistence type="predicted"/>
<reference evidence="2 3" key="1">
    <citation type="submission" date="2024-09" db="EMBL/GenBank/DDBJ databases">
        <authorList>
            <person name="Sun Q."/>
            <person name="Mori K."/>
        </authorList>
    </citation>
    <scope>NUCLEOTIDE SEQUENCE [LARGE SCALE GENOMIC DNA]</scope>
    <source>
        <strain evidence="2 3">JCM 11683</strain>
    </source>
</reference>
<accession>A0ABV5X0S3</accession>
<dbReference type="InterPro" id="IPR025557">
    <property type="entry name" value="DUF4282"/>
</dbReference>
<organism evidence="2 3">
    <name type="scientific">Brevibacterium otitidis</name>
    <dbReference type="NCBI Taxonomy" id="53364"/>
    <lineage>
        <taxon>Bacteria</taxon>
        <taxon>Bacillati</taxon>
        <taxon>Actinomycetota</taxon>
        <taxon>Actinomycetes</taxon>
        <taxon>Micrococcales</taxon>
        <taxon>Brevibacteriaceae</taxon>
        <taxon>Brevibacterium</taxon>
    </lineage>
</organism>
<keyword evidence="3" id="KW-1185">Reference proteome</keyword>
<name>A0ABV5X0S3_9MICO</name>
<keyword evidence="1" id="KW-0472">Membrane</keyword>